<evidence type="ECO:0000313" key="5">
    <source>
        <dbReference type="Proteomes" id="UP000236291"/>
    </source>
</evidence>
<evidence type="ECO:0000256" key="1">
    <source>
        <dbReference type="ARBA" id="ARBA00022574"/>
    </source>
</evidence>
<accession>A0A2K3N425</accession>
<dbReference type="GO" id="GO:0003677">
    <property type="term" value="F:DNA binding"/>
    <property type="evidence" value="ECO:0007669"/>
    <property type="project" value="TreeGrafter"/>
</dbReference>
<reference evidence="4 5" key="1">
    <citation type="journal article" date="2014" name="Am. J. Bot.">
        <title>Genome assembly and annotation for red clover (Trifolium pratense; Fabaceae).</title>
        <authorList>
            <person name="Istvanek J."/>
            <person name="Jaros M."/>
            <person name="Krenek A."/>
            <person name="Repkova J."/>
        </authorList>
    </citation>
    <scope>NUCLEOTIDE SEQUENCE [LARGE SCALE GENOMIC DNA]</scope>
    <source>
        <strain evidence="5">cv. Tatra</strain>
        <tissue evidence="4">Young leaves</tissue>
    </source>
</reference>
<dbReference type="InterPro" id="IPR050853">
    <property type="entry name" value="WD_repeat_DNA-damage-binding"/>
</dbReference>
<dbReference type="AlphaFoldDB" id="A0A2K3N425"/>
<organism evidence="4 5">
    <name type="scientific">Trifolium pratense</name>
    <name type="common">Red clover</name>
    <dbReference type="NCBI Taxonomy" id="57577"/>
    <lineage>
        <taxon>Eukaryota</taxon>
        <taxon>Viridiplantae</taxon>
        <taxon>Streptophyta</taxon>
        <taxon>Embryophyta</taxon>
        <taxon>Tracheophyta</taxon>
        <taxon>Spermatophyta</taxon>
        <taxon>Magnoliopsida</taxon>
        <taxon>eudicotyledons</taxon>
        <taxon>Gunneridae</taxon>
        <taxon>Pentapetalae</taxon>
        <taxon>rosids</taxon>
        <taxon>fabids</taxon>
        <taxon>Fabales</taxon>
        <taxon>Fabaceae</taxon>
        <taxon>Papilionoideae</taxon>
        <taxon>50 kb inversion clade</taxon>
        <taxon>NPAAA clade</taxon>
        <taxon>Hologalegina</taxon>
        <taxon>IRL clade</taxon>
        <taxon>Trifolieae</taxon>
        <taxon>Trifolium</taxon>
    </lineage>
</organism>
<dbReference type="Proteomes" id="UP000236291">
    <property type="component" value="Unassembled WGS sequence"/>
</dbReference>
<evidence type="ECO:0000256" key="2">
    <source>
        <dbReference type="ARBA" id="ARBA00022737"/>
    </source>
</evidence>
<dbReference type="EMBL" id="ASHM01015939">
    <property type="protein sequence ID" value="PNX97782.1"/>
    <property type="molecule type" value="Genomic_DNA"/>
</dbReference>
<proteinExistence type="predicted"/>
<keyword evidence="3" id="KW-0472">Membrane</keyword>
<sequence length="137" mass="14595">MIGIHRGVNFEDAAVVNLESVRKGSTYRAIWGWDDSYLFTGSDTKGISVVSTAQKATVMTLESPLITAFPQKFDAHPYKVGMLAGGTAGALVRTVPPCVINLLFCLLLTLKIYVLMASAVVAGFSVGAAMGIHILFD</sequence>
<gene>
    <name evidence="4" type="ORF">L195_g021016</name>
</gene>
<dbReference type="STRING" id="57577.A0A2K3N425"/>
<evidence type="ECO:0000256" key="3">
    <source>
        <dbReference type="SAM" id="Phobius"/>
    </source>
</evidence>
<dbReference type="PANTHER" id="PTHR14773">
    <property type="entry name" value="WD REPEAT-CONTAINING PROTEIN 76"/>
    <property type="match status" value="1"/>
</dbReference>
<keyword evidence="3" id="KW-0812">Transmembrane</keyword>
<protein>
    <submittedName>
        <fullName evidence="4">WD repeat-containing protein 76-like</fullName>
    </submittedName>
</protein>
<name>A0A2K3N425_TRIPR</name>
<dbReference type="GO" id="GO:0005634">
    <property type="term" value="C:nucleus"/>
    <property type="evidence" value="ECO:0007669"/>
    <property type="project" value="TreeGrafter"/>
</dbReference>
<reference evidence="4 5" key="2">
    <citation type="journal article" date="2017" name="Front. Plant Sci.">
        <title>Gene Classification and Mining of Molecular Markers Useful in Red Clover (Trifolium pratense) Breeding.</title>
        <authorList>
            <person name="Istvanek J."/>
            <person name="Dluhosova J."/>
            <person name="Dluhos P."/>
            <person name="Patkova L."/>
            <person name="Nedelnik J."/>
            <person name="Repkova J."/>
        </authorList>
    </citation>
    <scope>NUCLEOTIDE SEQUENCE [LARGE SCALE GENOMIC DNA]</scope>
    <source>
        <strain evidence="5">cv. Tatra</strain>
        <tissue evidence="4">Young leaves</tissue>
    </source>
</reference>
<keyword evidence="1" id="KW-0853">WD repeat</keyword>
<dbReference type="PANTHER" id="PTHR14773:SF0">
    <property type="entry name" value="WD REPEAT-CONTAINING PROTEIN 76"/>
    <property type="match status" value="1"/>
</dbReference>
<comment type="caution">
    <text evidence="4">The sequence shown here is derived from an EMBL/GenBank/DDBJ whole genome shotgun (WGS) entry which is preliminary data.</text>
</comment>
<dbReference type="GO" id="GO:2000001">
    <property type="term" value="P:regulation of DNA damage checkpoint"/>
    <property type="evidence" value="ECO:0007669"/>
    <property type="project" value="TreeGrafter"/>
</dbReference>
<keyword evidence="2" id="KW-0677">Repeat</keyword>
<evidence type="ECO:0000313" key="4">
    <source>
        <dbReference type="EMBL" id="PNX97782.1"/>
    </source>
</evidence>
<feature type="transmembrane region" description="Helical" evidence="3">
    <location>
        <begin position="112"/>
        <end position="136"/>
    </location>
</feature>
<keyword evidence="3" id="KW-1133">Transmembrane helix</keyword>